<protein>
    <submittedName>
        <fullName evidence="1">Uncharacterized protein</fullName>
    </submittedName>
</protein>
<evidence type="ECO:0000313" key="1">
    <source>
        <dbReference type="EMBL" id="KAJ3545452.1"/>
    </source>
</evidence>
<dbReference type="Proteomes" id="UP001148629">
    <property type="component" value="Unassembled WGS sequence"/>
</dbReference>
<proteinExistence type="predicted"/>
<comment type="caution">
    <text evidence="1">The sequence shown here is derived from an EMBL/GenBank/DDBJ whole genome shotgun (WGS) entry which is preliminary data.</text>
</comment>
<name>A0ACC1SSA8_9HYPO</name>
<organism evidence="1 2">
    <name type="scientific">Fusarium decemcellulare</name>
    <dbReference type="NCBI Taxonomy" id="57161"/>
    <lineage>
        <taxon>Eukaryota</taxon>
        <taxon>Fungi</taxon>
        <taxon>Dikarya</taxon>
        <taxon>Ascomycota</taxon>
        <taxon>Pezizomycotina</taxon>
        <taxon>Sordariomycetes</taxon>
        <taxon>Hypocreomycetidae</taxon>
        <taxon>Hypocreales</taxon>
        <taxon>Nectriaceae</taxon>
        <taxon>Fusarium</taxon>
        <taxon>Fusarium decemcellulare species complex</taxon>
    </lineage>
</organism>
<evidence type="ECO:0000313" key="2">
    <source>
        <dbReference type="Proteomes" id="UP001148629"/>
    </source>
</evidence>
<gene>
    <name evidence="1" type="ORF">NM208_g2500</name>
</gene>
<keyword evidence="2" id="KW-1185">Reference proteome</keyword>
<sequence>MDFPDSHFNAFIGPVARVILLPIFVVVLWASYSGISSIISPVTQPSTATFFVPYLPNPHFVGRSEILNYLKQELGVSQNRSITRRFFSSQKRVCLYGPSGIGKTQITLAYAYWLRASCPEASVFWVQASTVERFHESYACIAEECNIPGHTDPGVDLLRLVKAWLEKNHNRPWLMIINNADDAELLFQTTTEEKLSKVAEAETHQHRGLVEYIPECSHGSVLLTTRDSEYPLVRGASLIKVENLEDPDIHHLVQGIMDNEPVKAADATVLSSRLEESPLALTLAASFMKTRSIPIGQYLRLLDKADIDLVDRLSKPHGGIGRDSSTPHAVAAVWLISFQYIEQKGWPRDEMLNLASCVNRHGIPKEFMGKYFTTQTIEGVTIEKREYFETLAALSFLLERKDSFYLNYRGKWEEATVAHAQTVFQQAMMLGEEHPDTLTTMERLTLIYLHQCRFREAEIMQLYVWGVKNTMLGEENSSTRVSKACFDLTEEKMLEETRRLILAPTNVRNRAQNGSYKFPWNLLIVDMQASIQRSEAIPELPSNLPQLVDAITNRLPFRPVEPPIPKGHSRHCGQQLFDDFIASTPESLQELQKDLQELERGAGMNNQSDQSSQGYQLLSNWPTVTLHDRLSRLLKANDQDSMTLPMHHVNMQAPQPTGDTALHLLMCIDRGRHFTRLYQNLLQNVENDFKLFHFMREQAFQHQGIRPWLTFRSVTAVSLARFEVDNSQFAEVHNHRQVCGPDCVCIPPTERVESEEYQCSPSPTVKPSQVPVIGTNRLTHYFLKPHAFHKPQRIILNQLPKLAQGPLGTSEDTMQLGWGIHIQEGWHWKTIYFVLVFVFIIGSLVFGITWSVVEGDIQSAFAVTATWMAIGPLLLGYIAVRDLQ</sequence>
<dbReference type="EMBL" id="JANRMS010000150">
    <property type="protein sequence ID" value="KAJ3545452.1"/>
    <property type="molecule type" value="Genomic_DNA"/>
</dbReference>
<reference evidence="1" key="1">
    <citation type="submission" date="2022-08" db="EMBL/GenBank/DDBJ databases">
        <title>Genome Sequence of Fusarium decemcellulare.</title>
        <authorList>
            <person name="Buettner E."/>
        </authorList>
    </citation>
    <scope>NUCLEOTIDE SEQUENCE</scope>
    <source>
        <strain evidence="1">Babe19</strain>
    </source>
</reference>
<accession>A0ACC1SSA8</accession>